<dbReference type="InterPro" id="IPR005119">
    <property type="entry name" value="LysR_subst-bd"/>
</dbReference>
<keyword evidence="3" id="KW-0238">DNA-binding</keyword>
<accession>A0ABV7EKP5</accession>
<dbReference type="SUPFAM" id="SSF53850">
    <property type="entry name" value="Periplasmic binding protein-like II"/>
    <property type="match status" value="1"/>
</dbReference>
<dbReference type="RefSeq" id="WP_380685642.1">
    <property type="nucleotide sequence ID" value="NZ_JBHRSS010000001.1"/>
</dbReference>
<dbReference type="InterPro" id="IPR036388">
    <property type="entry name" value="WH-like_DNA-bd_sf"/>
</dbReference>
<evidence type="ECO:0000259" key="5">
    <source>
        <dbReference type="PROSITE" id="PS50931"/>
    </source>
</evidence>
<evidence type="ECO:0000256" key="4">
    <source>
        <dbReference type="ARBA" id="ARBA00023163"/>
    </source>
</evidence>
<dbReference type="PROSITE" id="PS50931">
    <property type="entry name" value="HTH_LYSR"/>
    <property type="match status" value="1"/>
</dbReference>
<dbReference type="InterPro" id="IPR000847">
    <property type="entry name" value="LysR_HTH_N"/>
</dbReference>
<dbReference type="PANTHER" id="PTHR30126">
    <property type="entry name" value="HTH-TYPE TRANSCRIPTIONAL REGULATOR"/>
    <property type="match status" value="1"/>
</dbReference>
<evidence type="ECO:0000256" key="3">
    <source>
        <dbReference type="ARBA" id="ARBA00023125"/>
    </source>
</evidence>
<dbReference type="SUPFAM" id="SSF46785">
    <property type="entry name" value="Winged helix' DNA-binding domain"/>
    <property type="match status" value="1"/>
</dbReference>
<protein>
    <submittedName>
        <fullName evidence="6">LysR family transcriptional regulator</fullName>
    </submittedName>
</protein>
<reference evidence="7" key="1">
    <citation type="journal article" date="2019" name="Int. J. Syst. Evol. Microbiol.">
        <title>The Global Catalogue of Microorganisms (GCM) 10K type strain sequencing project: providing services to taxonomists for standard genome sequencing and annotation.</title>
        <authorList>
            <consortium name="The Broad Institute Genomics Platform"/>
            <consortium name="The Broad Institute Genome Sequencing Center for Infectious Disease"/>
            <person name="Wu L."/>
            <person name="Ma J."/>
        </authorList>
    </citation>
    <scope>NUCLEOTIDE SEQUENCE [LARGE SCALE GENOMIC DNA]</scope>
    <source>
        <strain evidence="7">KCTC 52640</strain>
    </source>
</reference>
<dbReference type="EMBL" id="JBHRSS010000001">
    <property type="protein sequence ID" value="MFC3102509.1"/>
    <property type="molecule type" value="Genomic_DNA"/>
</dbReference>
<dbReference type="InterPro" id="IPR036390">
    <property type="entry name" value="WH_DNA-bd_sf"/>
</dbReference>
<keyword evidence="7" id="KW-1185">Reference proteome</keyword>
<keyword evidence="4" id="KW-0804">Transcription</keyword>
<evidence type="ECO:0000256" key="1">
    <source>
        <dbReference type="ARBA" id="ARBA00009437"/>
    </source>
</evidence>
<dbReference type="Pfam" id="PF00126">
    <property type="entry name" value="HTH_1"/>
    <property type="match status" value="1"/>
</dbReference>
<dbReference type="CDD" id="cd05466">
    <property type="entry name" value="PBP2_LTTR_substrate"/>
    <property type="match status" value="1"/>
</dbReference>
<evidence type="ECO:0000313" key="6">
    <source>
        <dbReference type="EMBL" id="MFC3102509.1"/>
    </source>
</evidence>
<dbReference type="Gene3D" id="1.10.10.10">
    <property type="entry name" value="Winged helix-like DNA-binding domain superfamily/Winged helix DNA-binding domain"/>
    <property type="match status" value="1"/>
</dbReference>
<feature type="domain" description="HTH lysR-type" evidence="5">
    <location>
        <begin position="15"/>
        <end position="72"/>
    </location>
</feature>
<proteinExistence type="inferred from homology"/>
<keyword evidence="2" id="KW-0805">Transcription regulation</keyword>
<comment type="caution">
    <text evidence="6">The sequence shown here is derived from an EMBL/GenBank/DDBJ whole genome shotgun (WGS) entry which is preliminary data.</text>
</comment>
<gene>
    <name evidence="6" type="ORF">ACFOSU_01235</name>
</gene>
<evidence type="ECO:0000313" key="7">
    <source>
        <dbReference type="Proteomes" id="UP001595462"/>
    </source>
</evidence>
<dbReference type="PANTHER" id="PTHR30126:SF98">
    <property type="entry name" value="HTH-TYPE TRANSCRIPTIONAL ACTIVATOR BAUR"/>
    <property type="match status" value="1"/>
</dbReference>
<organism evidence="6 7">
    <name type="scientific">Salinisphaera aquimarina</name>
    <dbReference type="NCBI Taxonomy" id="2094031"/>
    <lineage>
        <taxon>Bacteria</taxon>
        <taxon>Pseudomonadati</taxon>
        <taxon>Pseudomonadota</taxon>
        <taxon>Gammaproteobacteria</taxon>
        <taxon>Salinisphaerales</taxon>
        <taxon>Salinisphaeraceae</taxon>
        <taxon>Salinisphaera</taxon>
    </lineage>
</organism>
<name>A0ABV7EKP5_9GAMM</name>
<sequence>MLERHIDPLGQISDFEVRLIRVFRAVVESGGFTAAMPALGIGRSAISLHMADLEARLGMRLCQRGRSGFALTEEGRDIYQASLRLLASLETFRNEVNSLHRHLRGELNIGITDNLVTLPHMRITHALAALKQRGPQVHINIHMIPPSEVEAGVMDGRLHVGVVPAMNAMRALDYNPLYNEAAYLYCARNHSFYEREDDSLGADDIAAADAVVPAYALPAAGQRCLEQLNGMATATDREGIAFLLLTGCYIGFLPEHFARRWADTGQLRRLCPDRYAYRIEYAAITRHGRRPHRVLDTLLAELGHPDSPLSSATRDSA</sequence>
<dbReference type="Proteomes" id="UP001595462">
    <property type="component" value="Unassembled WGS sequence"/>
</dbReference>
<evidence type="ECO:0000256" key="2">
    <source>
        <dbReference type="ARBA" id="ARBA00023015"/>
    </source>
</evidence>
<dbReference type="Pfam" id="PF03466">
    <property type="entry name" value="LysR_substrate"/>
    <property type="match status" value="1"/>
</dbReference>
<comment type="similarity">
    <text evidence="1">Belongs to the LysR transcriptional regulatory family.</text>
</comment>
<dbReference type="Gene3D" id="3.40.190.10">
    <property type="entry name" value="Periplasmic binding protein-like II"/>
    <property type="match status" value="2"/>
</dbReference>